<evidence type="ECO:0000313" key="4">
    <source>
        <dbReference type="EMBL" id="MFI6502064.1"/>
    </source>
</evidence>
<dbReference type="EMBL" id="JBITGY010000009">
    <property type="protein sequence ID" value="MFI6502064.1"/>
    <property type="molecule type" value="Genomic_DNA"/>
</dbReference>
<keyword evidence="5" id="KW-1185">Reference proteome</keyword>
<keyword evidence="1" id="KW-0472">Membrane</keyword>
<keyword evidence="4" id="KW-0378">Hydrolase</keyword>
<feature type="transmembrane region" description="Helical" evidence="1">
    <location>
        <begin position="339"/>
        <end position="360"/>
    </location>
</feature>
<feature type="transmembrane region" description="Helical" evidence="1">
    <location>
        <begin position="308"/>
        <end position="327"/>
    </location>
</feature>
<evidence type="ECO:0000256" key="1">
    <source>
        <dbReference type="SAM" id="Phobius"/>
    </source>
</evidence>
<dbReference type="Gene3D" id="3.40.50.1820">
    <property type="entry name" value="alpha/beta hydrolase"/>
    <property type="match status" value="1"/>
</dbReference>
<dbReference type="Pfam" id="PF00326">
    <property type="entry name" value="Peptidase_S9"/>
    <property type="match status" value="1"/>
</dbReference>
<feature type="domain" description="Peptidase S9 prolyl oligopeptidase catalytic" evidence="3">
    <location>
        <begin position="75"/>
        <end position="263"/>
    </location>
</feature>
<organism evidence="4 5">
    <name type="scientific">Nonomuraea typhae</name>
    <dbReference type="NCBI Taxonomy" id="2603600"/>
    <lineage>
        <taxon>Bacteria</taxon>
        <taxon>Bacillati</taxon>
        <taxon>Actinomycetota</taxon>
        <taxon>Actinomycetes</taxon>
        <taxon>Streptosporangiales</taxon>
        <taxon>Streptosporangiaceae</taxon>
        <taxon>Nonomuraea</taxon>
    </lineage>
</organism>
<dbReference type="PANTHER" id="PTHR43265">
    <property type="entry name" value="ESTERASE ESTD"/>
    <property type="match status" value="1"/>
</dbReference>
<dbReference type="InterPro" id="IPR029058">
    <property type="entry name" value="AB_hydrolase_fold"/>
</dbReference>
<proteinExistence type="predicted"/>
<feature type="transmembrane region" description="Helical" evidence="1">
    <location>
        <begin position="380"/>
        <end position="398"/>
    </location>
</feature>
<feature type="signal peptide" evidence="2">
    <location>
        <begin position="1"/>
        <end position="18"/>
    </location>
</feature>
<dbReference type="SUPFAM" id="SSF53474">
    <property type="entry name" value="alpha/beta-Hydrolases"/>
    <property type="match status" value="1"/>
</dbReference>
<feature type="transmembrane region" description="Helical" evidence="1">
    <location>
        <begin position="410"/>
        <end position="427"/>
    </location>
</feature>
<feature type="chain" id="PRO_5045577586" evidence="2">
    <location>
        <begin position="19"/>
        <end position="430"/>
    </location>
</feature>
<gene>
    <name evidence="4" type="ORF">ACIBG2_32115</name>
</gene>
<protein>
    <submittedName>
        <fullName evidence="4">Alpha/beta hydrolase family protein</fullName>
        <ecNumber evidence="4">3.4.-.-</ecNumber>
    </submittedName>
</protein>
<keyword evidence="1" id="KW-1133">Transmembrane helix</keyword>
<comment type="caution">
    <text evidence="4">The sequence shown here is derived from an EMBL/GenBank/DDBJ whole genome shotgun (WGS) entry which is preliminary data.</text>
</comment>
<sequence>MKLTALLLALSLSAPAPATGTEVTSVPVTFTTRDGQKLGGRIFQPAKAAGTLPGMVLVHGSGGGNSWQELRPEAEAFARQGIVVLAPDKRSIGYSSSRRDYHQLADDALAAFAVLKGRPGVGKAGIWGISEGGWVGPIAANRGADVAFLVTVGGPGLSPLRTQGWNAAGKLDRAGVKGSLRRTYAHDFHRLAADAGLFASAQHDPAPELRAIKQPVLALWGAADNQVPPAESAEQFTKNVRASLTVRFFPGANHSLHDGNTLTGGYADTVGAWVRAVSAGEAPASSAQPPPAQTRSVATPPSAWWESWQLHAGTMALLLLAFLAYTIRPLGAGRWPARVVAVAGSASIVAFAGTLLALLASSSSRGVAAGPLLMGRPLPWLAAQLLAAVTAVAALACLTQWRAASFRVRLAGVAGVVFIPWAVYWGLLLP</sequence>
<dbReference type="RefSeq" id="WP_397087066.1">
    <property type="nucleotide sequence ID" value="NZ_JBITGY010000009.1"/>
</dbReference>
<dbReference type="Proteomes" id="UP001612741">
    <property type="component" value="Unassembled WGS sequence"/>
</dbReference>
<name>A0ABW7Z3H6_9ACTN</name>
<keyword evidence="2" id="KW-0732">Signal</keyword>
<evidence type="ECO:0000259" key="3">
    <source>
        <dbReference type="Pfam" id="PF00326"/>
    </source>
</evidence>
<evidence type="ECO:0000313" key="5">
    <source>
        <dbReference type="Proteomes" id="UP001612741"/>
    </source>
</evidence>
<dbReference type="EC" id="3.4.-.-" evidence="4"/>
<keyword evidence="1" id="KW-0812">Transmembrane</keyword>
<dbReference type="InterPro" id="IPR001375">
    <property type="entry name" value="Peptidase_S9_cat"/>
</dbReference>
<evidence type="ECO:0000256" key="2">
    <source>
        <dbReference type="SAM" id="SignalP"/>
    </source>
</evidence>
<dbReference type="InterPro" id="IPR053145">
    <property type="entry name" value="AB_hydrolase_Est10"/>
</dbReference>
<reference evidence="4 5" key="1">
    <citation type="submission" date="2024-10" db="EMBL/GenBank/DDBJ databases">
        <title>The Natural Products Discovery Center: Release of the First 8490 Sequenced Strains for Exploring Actinobacteria Biosynthetic Diversity.</title>
        <authorList>
            <person name="Kalkreuter E."/>
            <person name="Kautsar S.A."/>
            <person name="Yang D."/>
            <person name="Bader C.D."/>
            <person name="Teijaro C.N."/>
            <person name="Fluegel L."/>
            <person name="Davis C.M."/>
            <person name="Simpson J.R."/>
            <person name="Lauterbach L."/>
            <person name="Steele A.D."/>
            <person name="Gui C."/>
            <person name="Meng S."/>
            <person name="Li G."/>
            <person name="Viehrig K."/>
            <person name="Ye F."/>
            <person name="Su P."/>
            <person name="Kiefer A.F."/>
            <person name="Nichols A."/>
            <person name="Cepeda A.J."/>
            <person name="Yan W."/>
            <person name="Fan B."/>
            <person name="Jiang Y."/>
            <person name="Adhikari A."/>
            <person name="Zheng C.-J."/>
            <person name="Schuster L."/>
            <person name="Cowan T.M."/>
            <person name="Smanski M.J."/>
            <person name="Chevrette M.G."/>
            <person name="De Carvalho L.P.S."/>
            <person name="Shen B."/>
        </authorList>
    </citation>
    <scope>NUCLEOTIDE SEQUENCE [LARGE SCALE GENOMIC DNA]</scope>
    <source>
        <strain evidence="4 5">NPDC050545</strain>
    </source>
</reference>
<dbReference type="PANTHER" id="PTHR43265:SF1">
    <property type="entry name" value="ESTERASE ESTD"/>
    <property type="match status" value="1"/>
</dbReference>
<dbReference type="GO" id="GO:0016787">
    <property type="term" value="F:hydrolase activity"/>
    <property type="evidence" value="ECO:0007669"/>
    <property type="project" value="UniProtKB-KW"/>
</dbReference>
<accession>A0ABW7Z3H6</accession>